<dbReference type="EMBL" id="REGN01004466">
    <property type="protein sequence ID" value="RNA17386.1"/>
    <property type="molecule type" value="Genomic_DNA"/>
</dbReference>
<dbReference type="Proteomes" id="UP000276133">
    <property type="component" value="Unassembled WGS sequence"/>
</dbReference>
<evidence type="ECO:0008006" key="3">
    <source>
        <dbReference type="Google" id="ProtNLM"/>
    </source>
</evidence>
<proteinExistence type="predicted"/>
<accession>A0A3M7R1C1</accession>
<organism evidence="1 2">
    <name type="scientific">Brachionus plicatilis</name>
    <name type="common">Marine rotifer</name>
    <name type="synonym">Brachionus muelleri</name>
    <dbReference type="NCBI Taxonomy" id="10195"/>
    <lineage>
        <taxon>Eukaryota</taxon>
        <taxon>Metazoa</taxon>
        <taxon>Spiralia</taxon>
        <taxon>Gnathifera</taxon>
        <taxon>Rotifera</taxon>
        <taxon>Eurotatoria</taxon>
        <taxon>Monogononta</taxon>
        <taxon>Pseudotrocha</taxon>
        <taxon>Ploima</taxon>
        <taxon>Brachionidae</taxon>
        <taxon>Brachionus</taxon>
    </lineage>
</organism>
<gene>
    <name evidence="1" type="ORF">BpHYR1_028855</name>
</gene>
<comment type="caution">
    <text evidence="1">The sequence shown here is derived from an EMBL/GenBank/DDBJ whole genome shotgun (WGS) entry which is preliminary data.</text>
</comment>
<protein>
    <recommendedName>
        <fullName evidence="3">Brinker DNA-binding domain-containing protein</fullName>
    </recommendedName>
</protein>
<dbReference type="AlphaFoldDB" id="A0A3M7R1C1"/>
<evidence type="ECO:0000313" key="1">
    <source>
        <dbReference type="EMBL" id="RNA17386.1"/>
    </source>
</evidence>
<name>A0A3M7R1C1_BRAPC</name>
<reference evidence="1 2" key="1">
    <citation type="journal article" date="2018" name="Sci. Rep.">
        <title>Genomic signatures of local adaptation to the degree of environmental predictability in rotifers.</title>
        <authorList>
            <person name="Franch-Gras L."/>
            <person name="Hahn C."/>
            <person name="Garcia-Roger E.M."/>
            <person name="Carmona M.J."/>
            <person name="Serra M."/>
            <person name="Gomez A."/>
        </authorList>
    </citation>
    <scope>NUCLEOTIDE SEQUENCE [LARGE SCALE GENOMIC DNA]</scope>
    <source>
        <strain evidence="1">HYR1</strain>
    </source>
</reference>
<dbReference type="Gene3D" id="1.10.10.60">
    <property type="entry name" value="Homeodomain-like"/>
    <property type="match status" value="1"/>
</dbReference>
<sequence length="128" mass="14849">MEITVNSALKVGLRFGCVVKPKLCTLTAAYAVKFKFFKIIFYYFYACAFKEMLDNSLADPTNSEHRENEISLVDPSVSNDDGKNLKHRMQYSLQFKANVIYEYEAEQNQTKIGEKFNIDRRLVGDWIN</sequence>
<evidence type="ECO:0000313" key="2">
    <source>
        <dbReference type="Proteomes" id="UP000276133"/>
    </source>
</evidence>
<keyword evidence="2" id="KW-1185">Reference proteome</keyword>